<evidence type="ECO:0000313" key="2">
    <source>
        <dbReference type="Proteomes" id="UP000244338"/>
    </source>
</evidence>
<gene>
    <name evidence="1" type="ORF">BSOLF_0356</name>
</gene>
<dbReference type="Gene3D" id="3.40.1260.10">
    <property type="entry name" value="DsrEFH-like"/>
    <property type="match status" value="2"/>
</dbReference>
<protein>
    <submittedName>
        <fullName evidence="1">NADH dehydrogenase</fullName>
    </submittedName>
</protein>
<dbReference type="Pfam" id="PF13686">
    <property type="entry name" value="DrsE_2"/>
    <property type="match status" value="1"/>
</dbReference>
<dbReference type="PANTHER" id="PTHR34655">
    <property type="entry name" value="CONSERVED WITHIN P. AEROPHILUM"/>
    <property type="match status" value="1"/>
</dbReference>
<reference evidence="2" key="1">
    <citation type="journal article" date="2018" name="Sci. Rep.">
        <title>Lignite coal burning seam in the remote Altai Mountains harbors a hydrogen-driven thermophilic microbial community.</title>
        <authorList>
            <person name="Kadnikov V.V."/>
            <person name="Mardanov A.V."/>
            <person name="Ivasenko D.A."/>
            <person name="Antsiferov D.V."/>
            <person name="Beletsky A.V."/>
            <person name="Karnachuk O.V."/>
            <person name="Ravin N.V."/>
        </authorList>
    </citation>
    <scope>NUCLEOTIDE SEQUENCE [LARGE SCALE GENOMIC DNA]</scope>
</reference>
<dbReference type="SUPFAM" id="SSF75169">
    <property type="entry name" value="DsrEFH-like"/>
    <property type="match status" value="1"/>
</dbReference>
<comment type="caution">
    <text evidence="1">The sequence shown here is derived from an EMBL/GenBank/DDBJ whole genome shotgun (WGS) entry which is preliminary data.</text>
</comment>
<dbReference type="AlphaFoldDB" id="A0A2R6Y0X1"/>
<dbReference type="EMBL" id="PEBX01000033">
    <property type="protein sequence ID" value="PTQ56321.1"/>
    <property type="molecule type" value="Genomic_DNA"/>
</dbReference>
<name>A0A2R6Y0X1_9BACL</name>
<evidence type="ECO:0000313" key="1">
    <source>
        <dbReference type="EMBL" id="PTQ56321.1"/>
    </source>
</evidence>
<proteinExistence type="predicted"/>
<dbReference type="Proteomes" id="UP000244338">
    <property type="component" value="Unassembled WGS sequence"/>
</dbReference>
<dbReference type="InterPro" id="IPR027396">
    <property type="entry name" value="DsrEFH-like"/>
</dbReference>
<dbReference type="PANTHER" id="PTHR34655:SF2">
    <property type="entry name" value="PEROXIREDOXIN FAMILY PROTEIN"/>
    <property type="match status" value="1"/>
</dbReference>
<organism evidence="1 2">
    <name type="scientific">Candidatus Carbonibacillus altaicus</name>
    <dbReference type="NCBI Taxonomy" id="2163959"/>
    <lineage>
        <taxon>Bacteria</taxon>
        <taxon>Bacillati</taxon>
        <taxon>Bacillota</taxon>
        <taxon>Bacilli</taxon>
        <taxon>Bacillales</taxon>
        <taxon>Candidatus Carbonibacillus</taxon>
    </lineage>
</organism>
<accession>A0A2R6Y0X1</accession>
<sequence length="140" mass="15054">MDKIQGGFYMAKRVAIIASGGGLETAYKTFNIALAGAAMDAEVAIFFTFEGLPIVHKQGPSMLKLKPENEPMAEGFARTNVPPIDQLIEAAKESGIRLIACQMTVDALGWKADDFIDGVEFAGAATFLDYAMEAQVTLNF</sequence>
<dbReference type="InterPro" id="IPR032836">
    <property type="entry name" value="DsrE2-like"/>
</dbReference>